<name>A0A6U6JG29_9DINO</name>
<feature type="transmembrane region" description="Helical" evidence="7">
    <location>
        <begin position="128"/>
        <end position="158"/>
    </location>
</feature>
<dbReference type="PROSITE" id="PS50850">
    <property type="entry name" value="MFS"/>
    <property type="match status" value="1"/>
</dbReference>
<organism evidence="9">
    <name type="scientific">Zooxanthella nutricula</name>
    <dbReference type="NCBI Taxonomy" id="1333877"/>
    <lineage>
        <taxon>Eukaryota</taxon>
        <taxon>Sar</taxon>
        <taxon>Alveolata</taxon>
        <taxon>Dinophyceae</taxon>
        <taxon>Peridiniales</taxon>
        <taxon>Peridiniales incertae sedis</taxon>
        <taxon>Zooxanthella</taxon>
    </lineage>
</organism>
<evidence type="ECO:0000256" key="2">
    <source>
        <dbReference type="ARBA" id="ARBA00022448"/>
    </source>
</evidence>
<dbReference type="InterPro" id="IPR020846">
    <property type="entry name" value="MFS_dom"/>
</dbReference>
<dbReference type="InterPro" id="IPR011701">
    <property type="entry name" value="MFS"/>
</dbReference>
<evidence type="ECO:0000256" key="7">
    <source>
        <dbReference type="SAM" id="Phobius"/>
    </source>
</evidence>
<dbReference type="Gene3D" id="1.20.1250.20">
    <property type="entry name" value="MFS general substrate transporter like domains"/>
    <property type="match status" value="2"/>
</dbReference>
<dbReference type="SUPFAM" id="SSF103473">
    <property type="entry name" value="MFS general substrate transporter"/>
    <property type="match status" value="1"/>
</dbReference>
<dbReference type="InterPro" id="IPR050171">
    <property type="entry name" value="MFS_Transporters"/>
</dbReference>
<feature type="transmembrane region" description="Helical" evidence="7">
    <location>
        <begin position="343"/>
        <end position="365"/>
    </location>
</feature>
<dbReference type="GO" id="GO:0005886">
    <property type="term" value="C:plasma membrane"/>
    <property type="evidence" value="ECO:0007669"/>
    <property type="project" value="UniProtKB-SubCell"/>
</dbReference>
<feature type="transmembrane region" description="Helical" evidence="7">
    <location>
        <begin position="442"/>
        <end position="461"/>
    </location>
</feature>
<evidence type="ECO:0000256" key="6">
    <source>
        <dbReference type="ARBA" id="ARBA00023136"/>
    </source>
</evidence>
<feature type="transmembrane region" description="Helical" evidence="7">
    <location>
        <begin position="316"/>
        <end position="336"/>
    </location>
</feature>
<dbReference type="PANTHER" id="PTHR23517:SF3">
    <property type="entry name" value="INTEGRAL MEMBRANE TRANSPORT PROTEIN"/>
    <property type="match status" value="1"/>
</dbReference>
<comment type="subcellular location">
    <subcellularLocation>
        <location evidence="1">Cell membrane</location>
        <topology evidence="1">Multi-pass membrane protein</topology>
    </subcellularLocation>
</comment>
<evidence type="ECO:0000313" key="9">
    <source>
        <dbReference type="EMBL" id="CAD9531588.1"/>
    </source>
</evidence>
<keyword evidence="3" id="KW-1003">Cell membrane</keyword>
<keyword evidence="5 7" id="KW-1133">Transmembrane helix</keyword>
<gene>
    <name evidence="9" type="ORF">BRAN1462_LOCUS12778</name>
</gene>
<sequence length="475" mass="48675">MSSIPRSLSEKVVRSASQVLAAELDPESARDDPGTSPQKEALLAASPAEQTLGEGSGDFCKLTLPVFLPQFPAYGVNGLITPVLPAYVMHHFGRDAATAGIATACMSLAPVVLDLPQNIVADRVGPHLLGVAAAVCLVACGVVGVMSDLSNCFALFLVSRVLNGMGQSAWQISRVLLLARAPTSLRAKALSCVGGVQRLGNMVGPLIGSLMTARFTIYGVFACQLACGLFLLPLALWPVLAPATAPIPDFARGSGVGGEGKQSSVGSMMVCAARNWTDLATAGLACLALCWLRQTKDFLIVLKINDLGGGAELCGLAVSMAYFFDVAFAPVSGWLMTRFGRKYSLAPALAVVGLGCGALATPLAASPWHVLGLACVCGAGNGITSGLGMTMGSDIAVKLEKQGLARSKAEFLGPWREMQDLGMFLGPAVSGAVVAALSFKAAAGSCAALGVVGAVFTVFLVRETLVQSSAKSGAA</sequence>
<evidence type="ECO:0000256" key="4">
    <source>
        <dbReference type="ARBA" id="ARBA00022692"/>
    </source>
</evidence>
<evidence type="ECO:0000259" key="8">
    <source>
        <dbReference type="PROSITE" id="PS50850"/>
    </source>
</evidence>
<feature type="transmembrane region" description="Helical" evidence="7">
    <location>
        <begin position="215"/>
        <end position="240"/>
    </location>
</feature>
<evidence type="ECO:0000256" key="5">
    <source>
        <dbReference type="ARBA" id="ARBA00022989"/>
    </source>
</evidence>
<accession>A0A6U6JG29</accession>
<protein>
    <recommendedName>
        <fullName evidence="8">Major facilitator superfamily (MFS) profile domain-containing protein</fullName>
    </recommendedName>
</protein>
<dbReference type="AlphaFoldDB" id="A0A6U6JG29"/>
<dbReference type="Pfam" id="PF07690">
    <property type="entry name" value="MFS_1"/>
    <property type="match status" value="2"/>
</dbReference>
<proteinExistence type="predicted"/>
<dbReference type="PANTHER" id="PTHR23517">
    <property type="entry name" value="RESISTANCE PROTEIN MDTM, PUTATIVE-RELATED-RELATED"/>
    <property type="match status" value="1"/>
</dbReference>
<evidence type="ECO:0000256" key="1">
    <source>
        <dbReference type="ARBA" id="ARBA00004651"/>
    </source>
</evidence>
<dbReference type="EMBL" id="HBGW01020185">
    <property type="protein sequence ID" value="CAD9531588.1"/>
    <property type="molecule type" value="Transcribed_RNA"/>
</dbReference>
<keyword evidence="6 7" id="KW-0472">Membrane</keyword>
<reference evidence="9" key="1">
    <citation type="submission" date="2021-01" db="EMBL/GenBank/DDBJ databases">
        <authorList>
            <person name="Corre E."/>
            <person name="Pelletier E."/>
            <person name="Niang G."/>
            <person name="Scheremetjew M."/>
            <person name="Finn R."/>
            <person name="Kale V."/>
            <person name="Holt S."/>
            <person name="Cochrane G."/>
            <person name="Meng A."/>
            <person name="Brown T."/>
            <person name="Cohen L."/>
        </authorList>
    </citation>
    <scope>NUCLEOTIDE SEQUENCE</scope>
    <source>
        <strain evidence="9">RCC3387</strain>
    </source>
</reference>
<keyword evidence="4 7" id="KW-0812">Transmembrane</keyword>
<dbReference type="GO" id="GO:0022857">
    <property type="term" value="F:transmembrane transporter activity"/>
    <property type="evidence" value="ECO:0007669"/>
    <property type="project" value="InterPro"/>
</dbReference>
<evidence type="ECO:0000256" key="3">
    <source>
        <dbReference type="ARBA" id="ARBA00022475"/>
    </source>
</evidence>
<dbReference type="InterPro" id="IPR036259">
    <property type="entry name" value="MFS_trans_sf"/>
</dbReference>
<keyword evidence="2" id="KW-0813">Transport</keyword>
<feature type="domain" description="Major facilitator superfamily (MFS) profile" evidence="8">
    <location>
        <begin position="62"/>
        <end position="465"/>
    </location>
</feature>